<evidence type="ECO:0000313" key="2">
    <source>
        <dbReference type="Proteomes" id="UP001152803"/>
    </source>
</evidence>
<organism evidence="1 2">
    <name type="scientific">Conger conger</name>
    <name type="common">Conger eel</name>
    <name type="synonym">Muraena conger</name>
    <dbReference type="NCBI Taxonomy" id="82655"/>
    <lineage>
        <taxon>Eukaryota</taxon>
        <taxon>Metazoa</taxon>
        <taxon>Chordata</taxon>
        <taxon>Craniata</taxon>
        <taxon>Vertebrata</taxon>
        <taxon>Euteleostomi</taxon>
        <taxon>Actinopterygii</taxon>
        <taxon>Neopterygii</taxon>
        <taxon>Teleostei</taxon>
        <taxon>Anguilliformes</taxon>
        <taxon>Congridae</taxon>
        <taxon>Conger</taxon>
    </lineage>
</organism>
<reference evidence="1" key="1">
    <citation type="journal article" date="2023" name="Science">
        <title>Genome structures resolve the early diversification of teleost fishes.</title>
        <authorList>
            <person name="Parey E."/>
            <person name="Louis A."/>
            <person name="Montfort J."/>
            <person name="Bouchez O."/>
            <person name="Roques C."/>
            <person name="Iampietro C."/>
            <person name="Lluch J."/>
            <person name="Castinel A."/>
            <person name="Donnadieu C."/>
            <person name="Desvignes T."/>
            <person name="Floi Bucao C."/>
            <person name="Jouanno E."/>
            <person name="Wen M."/>
            <person name="Mejri S."/>
            <person name="Dirks R."/>
            <person name="Jansen H."/>
            <person name="Henkel C."/>
            <person name="Chen W.J."/>
            <person name="Zahm M."/>
            <person name="Cabau C."/>
            <person name="Klopp C."/>
            <person name="Thompson A.W."/>
            <person name="Robinson-Rechavi M."/>
            <person name="Braasch I."/>
            <person name="Lecointre G."/>
            <person name="Bobe J."/>
            <person name="Postlethwait J.H."/>
            <person name="Berthelot C."/>
            <person name="Roest Crollius H."/>
            <person name="Guiguen Y."/>
        </authorList>
    </citation>
    <scope>NUCLEOTIDE SEQUENCE</scope>
    <source>
        <strain evidence="1">Concon-B</strain>
    </source>
</reference>
<gene>
    <name evidence="1" type="ORF">COCON_G00217450</name>
</gene>
<dbReference type="EMBL" id="JAFJMO010000017">
    <property type="protein sequence ID" value="KAJ8252433.1"/>
    <property type="molecule type" value="Genomic_DNA"/>
</dbReference>
<dbReference type="Proteomes" id="UP001152803">
    <property type="component" value="Unassembled WGS sequence"/>
</dbReference>
<evidence type="ECO:0000313" key="1">
    <source>
        <dbReference type="EMBL" id="KAJ8252433.1"/>
    </source>
</evidence>
<name>A0A9Q1CYB0_CONCO</name>
<dbReference type="AlphaFoldDB" id="A0A9Q1CYB0"/>
<keyword evidence="2" id="KW-1185">Reference proteome</keyword>
<accession>A0A9Q1CYB0</accession>
<proteinExistence type="predicted"/>
<sequence>MDRRLNDNESGNKREAAHLVKRFLVPKQPLIESGHGWISAVPTAFRRAEKGERSCRIASNSLVDENIATTGCCCEQQAGRGPARTLTVALPKH</sequence>
<protein>
    <submittedName>
        <fullName evidence="1">Uncharacterized protein</fullName>
    </submittedName>
</protein>
<comment type="caution">
    <text evidence="1">The sequence shown here is derived from an EMBL/GenBank/DDBJ whole genome shotgun (WGS) entry which is preliminary data.</text>
</comment>